<gene>
    <name evidence="1" type="ORF">CCH79_00015299</name>
</gene>
<sequence>MKEFLRKIHSIFLQIALFPNRFGKTGPQPAASEVLTCHLQQRRLPPWTSFCVRYSSIHNDQFGLSNFNWRVQGSNYHILRTGCFPFVKYHCTKAPPQNLDFEDRFFTMLKVINLGIPCLAYGIGCWMVIGAAETVQTSVGPVTVYFAYKEEEDSANAFPGSTPGTGNTHRPETNTWQSALFSQMMHNHRFVKMTGSL</sequence>
<feature type="non-terminal residue" evidence="1">
    <location>
        <position position="197"/>
    </location>
</feature>
<evidence type="ECO:0000313" key="1">
    <source>
        <dbReference type="EMBL" id="PWA30502.1"/>
    </source>
</evidence>
<reference evidence="1 2" key="1">
    <citation type="journal article" date="2018" name="G3 (Bethesda)">
        <title>A High-Quality Reference Genome for the Invasive Mosquitofish Gambusia affinis Using a Chicago Library.</title>
        <authorList>
            <person name="Hoffberg S.L."/>
            <person name="Troendle N.J."/>
            <person name="Glenn T.C."/>
            <person name="Mahmud O."/>
            <person name="Louha S."/>
            <person name="Chalopin D."/>
            <person name="Bennetzen J.L."/>
            <person name="Mauricio R."/>
        </authorList>
    </citation>
    <scope>NUCLEOTIDE SEQUENCE [LARGE SCALE GENOMIC DNA]</scope>
    <source>
        <strain evidence="1">NE01/NJP1002.9</strain>
        <tissue evidence="1">Muscle</tissue>
    </source>
</reference>
<dbReference type="PANTHER" id="PTHR34651:SF1">
    <property type="entry name" value="SIMILAR TO ENSANGP00000021391"/>
    <property type="match status" value="1"/>
</dbReference>
<dbReference type="PANTHER" id="PTHR34651">
    <property type="entry name" value="SIMILAR TO ENSANGP00000021391"/>
    <property type="match status" value="1"/>
</dbReference>
<dbReference type="Proteomes" id="UP000250572">
    <property type="component" value="Unassembled WGS sequence"/>
</dbReference>
<comment type="caution">
    <text evidence="1">The sequence shown here is derived from an EMBL/GenBank/DDBJ whole genome shotgun (WGS) entry which is preliminary data.</text>
</comment>
<dbReference type="InterPro" id="IPR029245">
    <property type="entry name" value="DUF4528"/>
</dbReference>
<organism evidence="1 2">
    <name type="scientific">Gambusia affinis</name>
    <name type="common">Western mosquitofish</name>
    <name type="synonym">Heterandria affinis</name>
    <dbReference type="NCBI Taxonomy" id="33528"/>
    <lineage>
        <taxon>Eukaryota</taxon>
        <taxon>Metazoa</taxon>
        <taxon>Chordata</taxon>
        <taxon>Craniata</taxon>
        <taxon>Vertebrata</taxon>
        <taxon>Euteleostomi</taxon>
        <taxon>Actinopterygii</taxon>
        <taxon>Neopterygii</taxon>
        <taxon>Teleostei</taxon>
        <taxon>Neoteleostei</taxon>
        <taxon>Acanthomorphata</taxon>
        <taxon>Ovalentaria</taxon>
        <taxon>Atherinomorphae</taxon>
        <taxon>Cyprinodontiformes</taxon>
        <taxon>Poeciliidae</taxon>
        <taxon>Poeciliinae</taxon>
        <taxon>Gambusia</taxon>
    </lineage>
</organism>
<accession>A0A315W3F8</accession>
<keyword evidence="2" id="KW-1185">Reference proteome</keyword>
<dbReference type="EMBL" id="NHOQ01000384">
    <property type="protein sequence ID" value="PWA30502.1"/>
    <property type="molecule type" value="Genomic_DNA"/>
</dbReference>
<evidence type="ECO:0000313" key="2">
    <source>
        <dbReference type="Proteomes" id="UP000250572"/>
    </source>
</evidence>
<name>A0A315W3F8_GAMAF</name>
<dbReference type="AlphaFoldDB" id="A0A315W3F8"/>
<protein>
    <submittedName>
        <fullName evidence="1">Uncharacterized protein</fullName>
    </submittedName>
</protein>
<dbReference type="Pfam" id="PF15031">
    <property type="entry name" value="DUF4528"/>
    <property type="match status" value="1"/>
</dbReference>
<proteinExistence type="predicted"/>